<dbReference type="OrthoDB" id="3066634at2759"/>
<accession>A0A0C9T3D3</accession>
<dbReference type="EMBL" id="KN832848">
    <property type="protein sequence ID" value="KII82618.1"/>
    <property type="molecule type" value="Genomic_DNA"/>
</dbReference>
<proteinExistence type="predicted"/>
<protein>
    <submittedName>
        <fullName evidence="1">Uncharacterized protein</fullName>
    </submittedName>
</protein>
<gene>
    <name evidence="1" type="ORF">PLICRDRAFT_47528</name>
</gene>
<reference evidence="1 2" key="1">
    <citation type="submission" date="2014-06" db="EMBL/GenBank/DDBJ databases">
        <title>Evolutionary Origins and Diversification of the Mycorrhizal Mutualists.</title>
        <authorList>
            <consortium name="DOE Joint Genome Institute"/>
            <consortium name="Mycorrhizal Genomics Consortium"/>
            <person name="Kohler A."/>
            <person name="Kuo A."/>
            <person name="Nagy L.G."/>
            <person name="Floudas D."/>
            <person name="Copeland A."/>
            <person name="Barry K.W."/>
            <person name="Cichocki N."/>
            <person name="Veneault-Fourrey C."/>
            <person name="LaButti K."/>
            <person name="Lindquist E.A."/>
            <person name="Lipzen A."/>
            <person name="Lundell T."/>
            <person name="Morin E."/>
            <person name="Murat C."/>
            <person name="Riley R."/>
            <person name="Ohm R."/>
            <person name="Sun H."/>
            <person name="Tunlid A."/>
            <person name="Henrissat B."/>
            <person name="Grigoriev I.V."/>
            <person name="Hibbett D.S."/>
            <person name="Martin F."/>
        </authorList>
    </citation>
    <scope>NUCLEOTIDE SEQUENCE [LARGE SCALE GENOMIC DNA]</scope>
    <source>
        <strain evidence="1 2">FD-325 SS-3</strain>
    </source>
</reference>
<dbReference type="HOGENOM" id="CLU_2400616_0_0_1"/>
<keyword evidence="2" id="KW-1185">Reference proteome</keyword>
<organism evidence="1 2">
    <name type="scientific">Plicaturopsis crispa FD-325 SS-3</name>
    <dbReference type="NCBI Taxonomy" id="944288"/>
    <lineage>
        <taxon>Eukaryota</taxon>
        <taxon>Fungi</taxon>
        <taxon>Dikarya</taxon>
        <taxon>Basidiomycota</taxon>
        <taxon>Agaricomycotina</taxon>
        <taxon>Agaricomycetes</taxon>
        <taxon>Agaricomycetidae</taxon>
        <taxon>Amylocorticiales</taxon>
        <taxon>Amylocorticiaceae</taxon>
        <taxon>Plicatura</taxon>
        <taxon>Plicaturopsis crispa</taxon>
    </lineage>
</organism>
<dbReference type="Proteomes" id="UP000053263">
    <property type="component" value="Unassembled WGS sequence"/>
</dbReference>
<sequence>MGHRMTARKEFYGIVHNPALPIALYIQSLTAAKEKLCSLGCKIEDDEFKDVLLINLHSSFSTLRTTILAQSTEPSLAQVKALSNSSAPHPSSC</sequence>
<dbReference type="AlphaFoldDB" id="A0A0C9T3D3"/>
<evidence type="ECO:0000313" key="1">
    <source>
        <dbReference type="EMBL" id="KII82618.1"/>
    </source>
</evidence>
<evidence type="ECO:0000313" key="2">
    <source>
        <dbReference type="Proteomes" id="UP000053263"/>
    </source>
</evidence>
<dbReference type="Pfam" id="PF14223">
    <property type="entry name" value="Retrotran_gag_2"/>
    <property type="match status" value="1"/>
</dbReference>
<name>A0A0C9T3D3_PLICR</name>